<dbReference type="Proteomes" id="UP000053825">
    <property type="component" value="Unassembled WGS sequence"/>
</dbReference>
<reference evidence="1 2" key="1">
    <citation type="submission" date="2015-07" db="EMBL/GenBank/DDBJ databases">
        <title>The genome of Habropoda laboriosa.</title>
        <authorList>
            <person name="Pan H."/>
            <person name="Kapheim K."/>
        </authorList>
    </citation>
    <scope>NUCLEOTIDE SEQUENCE [LARGE SCALE GENOMIC DNA]</scope>
    <source>
        <strain evidence="1">0110345459</strain>
    </source>
</reference>
<accession>A0A0L7RH48</accession>
<dbReference type="EMBL" id="KQ414593">
    <property type="protein sequence ID" value="KOC70163.1"/>
    <property type="molecule type" value="Genomic_DNA"/>
</dbReference>
<sequence>LLWDVGYDSALRANLPGGVALTCYADHTLVLAAGRKVGRTIRLAEAGVASVVTSIRGLGLDVAPGKTESMWFHNGPGGWGPPESWLRVPESSVRVCGTMKYIGLCLDSRWRFEEHFDRLVPRVEMAAAAWSTSYQISGDLASGFAASTRGSCRV</sequence>
<name>A0A0L7RH48_9HYME</name>
<dbReference type="STRING" id="597456.A0A0L7RH48"/>
<evidence type="ECO:0000313" key="2">
    <source>
        <dbReference type="Proteomes" id="UP000053825"/>
    </source>
</evidence>
<dbReference type="AlphaFoldDB" id="A0A0L7RH48"/>
<proteinExistence type="predicted"/>
<evidence type="ECO:0008006" key="3">
    <source>
        <dbReference type="Google" id="ProtNLM"/>
    </source>
</evidence>
<gene>
    <name evidence="1" type="ORF">WH47_08640</name>
</gene>
<organism evidence="1 2">
    <name type="scientific">Habropoda laboriosa</name>
    <dbReference type="NCBI Taxonomy" id="597456"/>
    <lineage>
        <taxon>Eukaryota</taxon>
        <taxon>Metazoa</taxon>
        <taxon>Ecdysozoa</taxon>
        <taxon>Arthropoda</taxon>
        <taxon>Hexapoda</taxon>
        <taxon>Insecta</taxon>
        <taxon>Pterygota</taxon>
        <taxon>Neoptera</taxon>
        <taxon>Endopterygota</taxon>
        <taxon>Hymenoptera</taxon>
        <taxon>Apocrita</taxon>
        <taxon>Aculeata</taxon>
        <taxon>Apoidea</taxon>
        <taxon>Anthophila</taxon>
        <taxon>Apidae</taxon>
        <taxon>Habropoda</taxon>
    </lineage>
</organism>
<feature type="non-terminal residue" evidence="1">
    <location>
        <position position="1"/>
    </location>
</feature>
<evidence type="ECO:0000313" key="1">
    <source>
        <dbReference type="EMBL" id="KOC70163.1"/>
    </source>
</evidence>
<protein>
    <recommendedName>
        <fullName evidence="3">Reverse transcriptase domain-containing protein</fullName>
    </recommendedName>
</protein>
<keyword evidence="2" id="KW-1185">Reference proteome</keyword>